<dbReference type="AlphaFoldDB" id="A0A7D8Z1Y7"/>
<evidence type="ECO:0000259" key="2">
    <source>
        <dbReference type="Pfam" id="PF09409"/>
    </source>
</evidence>
<feature type="compositionally biased region" description="Basic and acidic residues" evidence="1">
    <location>
        <begin position="280"/>
        <end position="295"/>
    </location>
</feature>
<dbReference type="CDD" id="cd09212">
    <property type="entry name" value="PUB"/>
    <property type="match status" value="1"/>
</dbReference>
<dbReference type="Gene3D" id="1.20.58.2190">
    <property type="match status" value="1"/>
</dbReference>
<feature type="region of interest" description="Disordered" evidence="1">
    <location>
        <begin position="239"/>
        <end position="323"/>
    </location>
</feature>
<name>A0A7D8Z1Y7_VANHU</name>
<dbReference type="EMBL" id="QKWK01000007">
    <property type="protein sequence ID" value="TXT08642.1"/>
    <property type="molecule type" value="Genomic_DNA"/>
</dbReference>
<dbReference type="Proteomes" id="UP000473826">
    <property type="component" value="Unassembled WGS sequence"/>
</dbReference>
<dbReference type="PANTHER" id="PTHR23153:SF38">
    <property type="entry name" value="UBX DOMAIN-CONTAINING PROTEIN 6"/>
    <property type="match status" value="1"/>
</dbReference>
<dbReference type="OrthoDB" id="49605at2759"/>
<proteinExistence type="predicted"/>
<dbReference type="SMART" id="SM00580">
    <property type="entry name" value="PUG"/>
    <property type="match status" value="1"/>
</dbReference>
<organism evidence="3 4">
    <name type="scientific">Vanrija humicola</name>
    <name type="common">Yeast</name>
    <name type="synonym">Cryptococcus humicola</name>
    <dbReference type="NCBI Taxonomy" id="5417"/>
    <lineage>
        <taxon>Eukaryota</taxon>
        <taxon>Fungi</taxon>
        <taxon>Dikarya</taxon>
        <taxon>Basidiomycota</taxon>
        <taxon>Agaricomycotina</taxon>
        <taxon>Tremellomycetes</taxon>
        <taxon>Trichosporonales</taxon>
        <taxon>Trichosporonaceae</taxon>
        <taxon>Vanrija</taxon>
    </lineage>
</organism>
<keyword evidence="4" id="KW-1185">Reference proteome</keyword>
<feature type="compositionally biased region" description="Basic and acidic residues" evidence="1">
    <location>
        <begin position="247"/>
        <end position="260"/>
    </location>
</feature>
<feature type="compositionally biased region" description="Basic and acidic residues" evidence="1">
    <location>
        <begin position="313"/>
        <end position="323"/>
    </location>
</feature>
<sequence>MSSASAADDTRARRLAAIEARLAPAQPEAAAGTPSLGTTTPLFGAPAHLPKGWTRPSARDENERRRELARILNRTIIRDSSYAQAAACVETLIKIAENIQTHPEEKYRRLKTDNPALKNKVFAAPGGRDFLALHMGFRSETHDFVQTFVLDRSERRLYELGLATEVLREVLPDLQARLSTQNVGKTNAKADEAARVAAAKRQIEADREDVKARAERERVNRAAREKAVAEFAAMGNEFDSTGARIDPGVKREVPDIKLESTAEDEDDDEDDEDEDDDDEVDHKGDFRPDFSHPDGDENDGPGIQYGTRHRGHRWGDGNKLGKE</sequence>
<dbReference type="GO" id="GO:0005737">
    <property type="term" value="C:cytoplasm"/>
    <property type="evidence" value="ECO:0007669"/>
    <property type="project" value="TreeGrafter"/>
</dbReference>
<evidence type="ECO:0000313" key="4">
    <source>
        <dbReference type="Proteomes" id="UP000473826"/>
    </source>
</evidence>
<feature type="compositionally biased region" description="Acidic residues" evidence="1">
    <location>
        <begin position="261"/>
        <end position="279"/>
    </location>
</feature>
<evidence type="ECO:0000256" key="1">
    <source>
        <dbReference type="SAM" id="MobiDB-lite"/>
    </source>
</evidence>
<feature type="domain" description="PUB" evidence="2">
    <location>
        <begin position="85"/>
        <end position="150"/>
    </location>
</feature>
<comment type="caution">
    <text evidence="3">The sequence shown here is derived from an EMBL/GenBank/DDBJ whole genome shotgun (WGS) entry which is preliminary data.</text>
</comment>
<dbReference type="InterPro" id="IPR018997">
    <property type="entry name" value="PUB_domain"/>
</dbReference>
<dbReference type="SUPFAM" id="SSF143503">
    <property type="entry name" value="PUG domain-like"/>
    <property type="match status" value="1"/>
</dbReference>
<dbReference type="InterPro" id="IPR036339">
    <property type="entry name" value="PUB-like_dom_sf"/>
</dbReference>
<evidence type="ECO:0000313" key="3">
    <source>
        <dbReference type="EMBL" id="TXT08642.1"/>
    </source>
</evidence>
<dbReference type="Pfam" id="PF09409">
    <property type="entry name" value="PUB"/>
    <property type="match status" value="1"/>
</dbReference>
<protein>
    <recommendedName>
        <fullName evidence="2">PUB domain-containing protein</fullName>
    </recommendedName>
</protein>
<dbReference type="PANTHER" id="PTHR23153">
    <property type="entry name" value="UBX-RELATED"/>
    <property type="match status" value="1"/>
</dbReference>
<reference evidence="3 4" key="1">
    <citation type="journal article" date="2019" name="PLoS Genet.">
        <title>Convergent evolution of linked mating-type loci in basidiomycete fungi.</title>
        <authorList>
            <person name="Sun S."/>
            <person name="Coelho M.A."/>
            <person name="Heitman J."/>
            <person name="Nowrousian M."/>
        </authorList>
    </citation>
    <scope>NUCLEOTIDE SEQUENCE [LARGE SCALE GENOMIC DNA]</scope>
    <source>
        <strain evidence="3 4">CBS 4282</strain>
    </source>
</reference>
<accession>A0A7D8Z1Y7</accession>
<gene>
    <name evidence="3" type="ORF">VHUM_02770</name>
</gene>